<gene>
    <name evidence="2" type="ORF">AK812_SmicGene19972</name>
</gene>
<organism evidence="2 3">
    <name type="scientific">Symbiodinium microadriaticum</name>
    <name type="common">Dinoflagellate</name>
    <name type="synonym">Zooxanthella microadriatica</name>
    <dbReference type="NCBI Taxonomy" id="2951"/>
    <lineage>
        <taxon>Eukaryota</taxon>
        <taxon>Sar</taxon>
        <taxon>Alveolata</taxon>
        <taxon>Dinophyceae</taxon>
        <taxon>Suessiales</taxon>
        <taxon>Symbiodiniaceae</taxon>
        <taxon>Symbiodinium</taxon>
    </lineage>
</organism>
<protein>
    <submittedName>
        <fullName evidence="2">Uncharacterized protein</fullName>
    </submittedName>
</protein>
<dbReference type="Proteomes" id="UP000186817">
    <property type="component" value="Unassembled WGS sequence"/>
</dbReference>
<comment type="caution">
    <text evidence="2">The sequence shown here is derived from an EMBL/GenBank/DDBJ whole genome shotgun (WGS) entry which is preliminary data.</text>
</comment>
<keyword evidence="3" id="KW-1185">Reference proteome</keyword>
<reference evidence="2 3" key="1">
    <citation type="submission" date="2016-02" db="EMBL/GenBank/DDBJ databases">
        <title>Genome analysis of coral dinoflagellate symbionts highlights evolutionary adaptations to a symbiotic lifestyle.</title>
        <authorList>
            <person name="Aranda M."/>
            <person name="Li Y."/>
            <person name="Liew Y.J."/>
            <person name="Baumgarten S."/>
            <person name="Simakov O."/>
            <person name="Wilson M."/>
            <person name="Piel J."/>
            <person name="Ashoor H."/>
            <person name="Bougouffa S."/>
            <person name="Bajic V.B."/>
            <person name="Ryu T."/>
            <person name="Ravasi T."/>
            <person name="Bayer T."/>
            <person name="Micklem G."/>
            <person name="Kim H."/>
            <person name="Bhak J."/>
            <person name="Lajeunesse T.C."/>
            <person name="Voolstra C.R."/>
        </authorList>
    </citation>
    <scope>NUCLEOTIDE SEQUENCE [LARGE SCALE GENOMIC DNA]</scope>
    <source>
        <strain evidence="2 3">CCMP2467</strain>
    </source>
</reference>
<accession>A0A1Q9DR54</accession>
<evidence type="ECO:0000313" key="3">
    <source>
        <dbReference type="Proteomes" id="UP000186817"/>
    </source>
</evidence>
<evidence type="ECO:0000313" key="2">
    <source>
        <dbReference type="EMBL" id="OLP97653.1"/>
    </source>
</evidence>
<feature type="region of interest" description="Disordered" evidence="1">
    <location>
        <begin position="602"/>
        <end position="635"/>
    </location>
</feature>
<proteinExistence type="predicted"/>
<feature type="compositionally biased region" description="Low complexity" evidence="1">
    <location>
        <begin position="613"/>
        <end position="627"/>
    </location>
</feature>
<dbReference type="EMBL" id="LSRX01000425">
    <property type="protein sequence ID" value="OLP97653.1"/>
    <property type="molecule type" value="Genomic_DNA"/>
</dbReference>
<evidence type="ECO:0000256" key="1">
    <source>
        <dbReference type="SAM" id="MobiDB-lite"/>
    </source>
</evidence>
<dbReference type="AlphaFoldDB" id="A0A1Q9DR54"/>
<name>A0A1Q9DR54_SYMMI</name>
<sequence>MWNAAGEKPANIADLRLACGDSVWVGDLVLPATHGLVALGSPVRRELKFKRTEQNLLLERILLQAVLLLRHCCAVLRTNYLLRVPRTSAATEAIVRCLACLRDHDAPGAAHTARLALRHRASACDRSRRLFRRPWSVLVSHLAGRPRAPVLWRHDSCKDENAPLHPPAQSLLCWCGSMFADMVPEGRRGGMSLPSGLRGCDEGGCEMFLLTPALGLGDAVELRAGVQDVHRFASIAQTGKRYECCGHAAAFGTAHNADNMAFLLTVSRVVGRSNVDGKDNKMGVGLSFRLEGMGECLCPAPVDNAYSWGRVLQQMRGQEDAAAPVPHTARPAPGGRPGWQGVASKAFDKHALEMLFNDIDSTSQALLLSQGGDAASCAFTALPTSADTRVPDAEYRVMLLRKLRLPFPLVRSAVPAVDAWMRTATIARPAREWALRSQWMMVDATIVSPVRWDAQPRPRADHQPGLALDQAVDRKHRAYPKLRRARRCRIVVLGVEVGGRVSRGTLTWVQLCATARAGEGSPAGAVVLSGRSTGLGPAQDSPGRVRSSVVGACSKQEEWSAALALLSFMGTSGITPNLSAATVCWLLVRNAAPGFLRLTSSANSSHDKSYPMSSATAASSARVASRGAGDGHYPQ</sequence>